<accession>A0A0D2PPT3</accession>
<gene>
    <name evidence="1" type="ORF">HYPSUDRAFT_675475</name>
</gene>
<evidence type="ECO:0000313" key="1">
    <source>
        <dbReference type="EMBL" id="KJA21915.1"/>
    </source>
</evidence>
<name>A0A0D2PPT3_HYPSF</name>
<protein>
    <submittedName>
        <fullName evidence="1">Uncharacterized protein</fullName>
    </submittedName>
</protein>
<dbReference type="STRING" id="945553.A0A0D2PPT3"/>
<reference evidence="2" key="1">
    <citation type="submission" date="2014-04" db="EMBL/GenBank/DDBJ databases">
        <title>Evolutionary Origins and Diversification of the Mycorrhizal Mutualists.</title>
        <authorList>
            <consortium name="DOE Joint Genome Institute"/>
            <consortium name="Mycorrhizal Genomics Consortium"/>
            <person name="Kohler A."/>
            <person name="Kuo A."/>
            <person name="Nagy L.G."/>
            <person name="Floudas D."/>
            <person name="Copeland A."/>
            <person name="Barry K.W."/>
            <person name="Cichocki N."/>
            <person name="Veneault-Fourrey C."/>
            <person name="LaButti K."/>
            <person name="Lindquist E.A."/>
            <person name="Lipzen A."/>
            <person name="Lundell T."/>
            <person name="Morin E."/>
            <person name="Murat C."/>
            <person name="Riley R."/>
            <person name="Ohm R."/>
            <person name="Sun H."/>
            <person name="Tunlid A."/>
            <person name="Henrissat B."/>
            <person name="Grigoriev I.V."/>
            <person name="Hibbett D.S."/>
            <person name="Martin F."/>
        </authorList>
    </citation>
    <scope>NUCLEOTIDE SEQUENCE [LARGE SCALE GENOMIC DNA]</scope>
    <source>
        <strain evidence="2">FD-334 SS-4</strain>
    </source>
</reference>
<dbReference type="Proteomes" id="UP000054270">
    <property type="component" value="Unassembled WGS sequence"/>
</dbReference>
<dbReference type="AlphaFoldDB" id="A0A0D2PPT3"/>
<dbReference type="OrthoDB" id="432970at2759"/>
<sequence length="167" mass="19114">MICIRFYWWSYLRACRSPTEWYSKRRICRDGSLHEGKLELITWVSEEEGTGWGHVLIEESDDMRKKFEEEFGRDEAKLHKHWPQAFRWTCCGTDAGMNWGCDHHGTGSKACTCDFCKMGKPLPDSIYNELCASRHGLTLRRGPDPRSFNGAGAAMALAGRSMLGLEM</sequence>
<keyword evidence="2" id="KW-1185">Reference proteome</keyword>
<organism evidence="1 2">
    <name type="scientific">Hypholoma sublateritium (strain FD-334 SS-4)</name>
    <dbReference type="NCBI Taxonomy" id="945553"/>
    <lineage>
        <taxon>Eukaryota</taxon>
        <taxon>Fungi</taxon>
        <taxon>Dikarya</taxon>
        <taxon>Basidiomycota</taxon>
        <taxon>Agaricomycotina</taxon>
        <taxon>Agaricomycetes</taxon>
        <taxon>Agaricomycetidae</taxon>
        <taxon>Agaricales</taxon>
        <taxon>Agaricineae</taxon>
        <taxon>Strophariaceae</taxon>
        <taxon>Hypholoma</taxon>
    </lineage>
</organism>
<dbReference type="OMA" id="WPQAFRW"/>
<evidence type="ECO:0000313" key="2">
    <source>
        <dbReference type="Proteomes" id="UP000054270"/>
    </source>
</evidence>
<proteinExistence type="predicted"/>
<dbReference type="EMBL" id="KN817554">
    <property type="protein sequence ID" value="KJA21915.1"/>
    <property type="molecule type" value="Genomic_DNA"/>
</dbReference>